<dbReference type="PROSITE" id="PS00108">
    <property type="entry name" value="PROTEIN_KINASE_ST"/>
    <property type="match status" value="1"/>
</dbReference>
<dbReference type="InterPro" id="IPR051681">
    <property type="entry name" value="Ser/Thr_Kinases-Pseudokinases"/>
</dbReference>
<evidence type="ECO:0000313" key="7">
    <source>
        <dbReference type="EMBL" id="KZV86628.1"/>
    </source>
</evidence>
<feature type="binding site" evidence="4">
    <location>
        <position position="121"/>
    </location>
    <ligand>
        <name>ATP</name>
        <dbReference type="ChEBI" id="CHEBI:30616"/>
    </ligand>
</feature>
<dbReference type="InterPro" id="IPR008271">
    <property type="entry name" value="Ser/Thr_kinase_AS"/>
</dbReference>
<evidence type="ECO:0000256" key="2">
    <source>
        <dbReference type="ARBA" id="ARBA00022741"/>
    </source>
</evidence>
<evidence type="ECO:0000256" key="3">
    <source>
        <dbReference type="ARBA" id="ARBA00022840"/>
    </source>
</evidence>
<dbReference type="PANTHER" id="PTHR44329">
    <property type="entry name" value="SERINE/THREONINE-PROTEIN KINASE TNNI3K-RELATED"/>
    <property type="match status" value="1"/>
</dbReference>
<keyword evidence="2 4" id="KW-0547">Nucleotide-binding</keyword>
<dbReference type="PROSITE" id="PS00107">
    <property type="entry name" value="PROTEIN_KINASE_ATP"/>
    <property type="match status" value="1"/>
</dbReference>
<dbReference type="PROSITE" id="PS50011">
    <property type="entry name" value="PROTEIN_KINASE_DOM"/>
    <property type="match status" value="2"/>
</dbReference>
<keyword evidence="7" id="KW-0808">Transferase</keyword>
<dbReference type="SMART" id="SM00220">
    <property type="entry name" value="S_TKc"/>
    <property type="match status" value="2"/>
</dbReference>
<keyword evidence="7" id="KW-0418">Kinase</keyword>
<dbReference type="OrthoDB" id="339325at2759"/>
<sequence length="796" mass="88661">MPQEPDRNADGPGPTNPSVRNSLETVTTFHTADELRHITWLPSSRPLSRATLATNTTYYSMEDPAILRVTSAKDFRIVFHSLNVSDNVSLQVSTPVGQGGYSDVMSGEFRKDNTLMRVAIKVPRMSTPRAHVFRKLAQEIAIWQHLSHPNILPLIGLYWGSSPLPAMVSPLCRNGNAVSYLTARRNEANLSGEVQVLTEILDGLIYLHGLQMVHGDLKGANILILDDGTACIGDFGVSAVLDELPSRTATSAGTWRWTAPELFDDHGSHTKSSDMWAFGCVMIELIALEVPYYTLKEERRVILALSKRQIPPRPPGITDDTWDLITDCFSDPKIRPSAERMRSLFDYTFYGGEEVPALPTSAEFQTVNTLYHQRREASLLPSDEVSSGEDDDLPHDSPMRASPTSGATSSTAALRGSSGTTAESKAEGQIAYEPDALHLSPISPTKRSTMAQLQKQIFPRLKMAIRRKENTSWDMHSPVTTSRPNTYDTDSVKALDVLEPLNLSRQIVDVSPMHSHETGLRHYRLRRGRWMTVERIAFVAIKSLSLGGAAELPPGWSTEVSSWTHLQHANIVPVYGLFWTENIPALVSPLCSGGNLAAYIKDWPPSPSAQRHKLALLDQVLRGITHLHLHDPPIIHGNIRGANILITEQGTARLCNFGVWRLEATDLVKYKSECTRKETYRWYAPELVNDRRSHTTETDMWAYGCLRLEIQSGQVPYFALRTEEEVADAIILNELLQRSDLDDSTEWNAIYAISRFCAVDPTERPSAKAYQRGPDGSLSRTVWRWLGMTPATPAVV</sequence>
<evidence type="ECO:0000256" key="4">
    <source>
        <dbReference type="PROSITE-ProRule" id="PRU10141"/>
    </source>
</evidence>
<proteinExistence type="predicted"/>
<dbReference type="InterPro" id="IPR017441">
    <property type="entry name" value="Protein_kinase_ATP_BS"/>
</dbReference>
<keyword evidence="8" id="KW-1185">Reference proteome</keyword>
<organism evidence="7 8">
    <name type="scientific">Exidia glandulosa HHB12029</name>
    <dbReference type="NCBI Taxonomy" id="1314781"/>
    <lineage>
        <taxon>Eukaryota</taxon>
        <taxon>Fungi</taxon>
        <taxon>Dikarya</taxon>
        <taxon>Basidiomycota</taxon>
        <taxon>Agaricomycotina</taxon>
        <taxon>Agaricomycetes</taxon>
        <taxon>Auriculariales</taxon>
        <taxon>Exidiaceae</taxon>
        <taxon>Exidia</taxon>
    </lineage>
</organism>
<name>A0A165ECV7_EXIGL</name>
<dbReference type="InParanoid" id="A0A165ECV7"/>
<dbReference type="InterPro" id="IPR000719">
    <property type="entry name" value="Prot_kinase_dom"/>
</dbReference>
<dbReference type="Pfam" id="PF07714">
    <property type="entry name" value="PK_Tyr_Ser-Thr"/>
    <property type="match status" value="2"/>
</dbReference>
<dbReference type="Proteomes" id="UP000077266">
    <property type="component" value="Unassembled WGS sequence"/>
</dbReference>
<evidence type="ECO:0000256" key="5">
    <source>
        <dbReference type="SAM" id="MobiDB-lite"/>
    </source>
</evidence>
<feature type="region of interest" description="Disordered" evidence="5">
    <location>
        <begin position="1"/>
        <end position="21"/>
    </location>
</feature>
<dbReference type="InterPro" id="IPR011009">
    <property type="entry name" value="Kinase-like_dom_sf"/>
</dbReference>
<accession>A0A165ECV7</accession>
<feature type="domain" description="Protein kinase" evidence="6">
    <location>
        <begin position="90"/>
        <end position="350"/>
    </location>
</feature>
<evidence type="ECO:0000259" key="6">
    <source>
        <dbReference type="PROSITE" id="PS50011"/>
    </source>
</evidence>
<gene>
    <name evidence="7" type="ORF">EXIGLDRAFT_840616</name>
</gene>
<dbReference type="Gene3D" id="1.10.510.10">
    <property type="entry name" value="Transferase(Phosphotransferase) domain 1"/>
    <property type="match status" value="2"/>
</dbReference>
<dbReference type="GO" id="GO:0005524">
    <property type="term" value="F:ATP binding"/>
    <property type="evidence" value="ECO:0007669"/>
    <property type="project" value="UniProtKB-UniRule"/>
</dbReference>
<feature type="compositionally biased region" description="Low complexity" evidence="5">
    <location>
        <begin position="401"/>
        <end position="422"/>
    </location>
</feature>
<protein>
    <submittedName>
        <fullName evidence="7">Kinase-like protein</fullName>
    </submittedName>
</protein>
<keyword evidence="1" id="KW-0723">Serine/threonine-protein kinase</keyword>
<dbReference type="InterPro" id="IPR001245">
    <property type="entry name" value="Ser-Thr/Tyr_kinase_cat_dom"/>
</dbReference>
<evidence type="ECO:0000313" key="8">
    <source>
        <dbReference type="Proteomes" id="UP000077266"/>
    </source>
</evidence>
<reference evidence="7 8" key="1">
    <citation type="journal article" date="2016" name="Mol. Biol. Evol.">
        <title>Comparative Genomics of Early-Diverging Mushroom-Forming Fungi Provides Insights into the Origins of Lignocellulose Decay Capabilities.</title>
        <authorList>
            <person name="Nagy L.G."/>
            <person name="Riley R."/>
            <person name="Tritt A."/>
            <person name="Adam C."/>
            <person name="Daum C."/>
            <person name="Floudas D."/>
            <person name="Sun H."/>
            <person name="Yadav J.S."/>
            <person name="Pangilinan J."/>
            <person name="Larsson K.H."/>
            <person name="Matsuura K."/>
            <person name="Barry K."/>
            <person name="Labutti K."/>
            <person name="Kuo R."/>
            <person name="Ohm R.A."/>
            <person name="Bhattacharya S.S."/>
            <person name="Shirouzu T."/>
            <person name="Yoshinaga Y."/>
            <person name="Martin F.M."/>
            <person name="Grigoriev I.V."/>
            <person name="Hibbett D.S."/>
        </authorList>
    </citation>
    <scope>NUCLEOTIDE SEQUENCE [LARGE SCALE GENOMIC DNA]</scope>
    <source>
        <strain evidence="7 8">HHB12029</strain>
    </source>
</reference>
<dbReference type="EMBL" id="KV426150">
    <property type="protein sequence ID" value="KZV86628.1"/>
    <property type="molecule type" value="Genomic_DNA"/>
</dbReference>
<dbReference type="AlphaFoldDB" id="A0A165ECV7"/>
<dbReference type="GO" id="GO:0004674">
    <property type="term" value="F:protein serine/threonine kinase activity"/>
    <property type="evidence" value="ECO:0007669"/>
    <property type="project" value="UniProtKB-KW"/>
</dbReference>
<dbReference type="CDD" id="cd00180">
    <property type="entry name" value="PKc"/>
    <property type="match status" value="1"/>
</dbReference>
<dbReference type="STRING" id="1314781.A0A165ECV7"/>
<keyword evidence="3 4" id="KW-0067">ATP-binding</keyword>
<evidence type="ECO:0000256" key="1">
    <source>
        <dbReference type="ARBA" id="ARBA00022527"/>
    </source>
</evidence>
<dbReference type="SUPFAM" id="SSF56112">
    <property type="entry name" value="Protein kinase-like (PK-like)"/>
    <property type="match status" value="2"/>
</dbReference>
<feature type="domain" description="Protein kinase" evidence="6">
    <location>
        <begin position="507"/>
        <end position="778"/>
    </location>
</feature>
<feature type="region of interest" description="Disordered" evidence="5">
    <location>
        <begin position="378"/>
        <end position="427"/>
    </location>
</feature>